<sequence>MRLIMCYPVTDEGFVEAVVKLPLLEYLEVSHCSLSGESLEAAGKSCPNLKTLKLNNEPDPEFDDDECNNEDALAIAKSMPELRHLQLFGNFLTNTGLNAILEGCPHLEHLIYASVSTLTLTGIWLSNVSRGSKM</sequence>
<comment type="caution">
    <text evidence="1">The sequence shown here is derived from an EMBL/GenBank/DDBJ whole genome shotgun (WGS) entry which is preliminary data.</text>
</comment>
<evidence type="ECO:0000313" key="2">
    <source>
        <dbReference type="Proteomes" id="UP000489600"/>
    </source>
</evidence>
<evidence type="ECO:0000313" key="1">
    <source>
        <dbReference type="EMBL" id="VVB07127.1"/>
    </source>
</evidence>
<dbReference type="PANTHER" id="PTHR38926">
    <property type="entry name" value="F-BOX DOMAIN CONTAINING PROTEIN, EXPRESSED"/>
    <property type="match status" value="1"/>
</dbReference>
<dbReference type="InterPro" id="IPR032675">
    <property type="entry name" value="LRR_dom_sf"/>
</dbReference>
<dbReference type="SUPFAM" id="SSF52047">
    <property type="entry name" value="RNI-like"/>
    <property type="match status" value="1"/>
</dbReference>
<proteinExistence type="predicted"/>
<dbReference type="Gene3D" id="3.80.10.10">
    <property type="entry name" value="Ribonuclease Inhibitor"/>
    <property type="match status" value="1"/>
</dbReference>
<name>A0A565C0J5_9BRAS</name>
<accession>A0A565C0J5</accession>
<organism evidence="1 2">
    <name type="scientific">Arabis nemorensis</name>
    <dbReference type="NCBI Taxonomy" id="586526"/>
    <lineage>
        <taxon>Eukaryota</taxon>
        <taxon>Viridiplantae</taxon>
        <taxon>Streptophyta</taxon>
        <taxon>Embryophyta</taxon>
        <taxon>Tracheophyta</taxon>
        <taxon>Spermatophyta</taxon>
        <taxon>Magnoliopsida</taxon>
        <taxon>eudicotyledons</taxon>
        <taxon>Gunneridae</taxon>
        <taxon>Pentapetalae</taxon>
        <taxon>rosids</taxon>
        <taxon>malvids</taxon>
        <taxon>Brassicales</taxon>
        <taxon>Brassicaceae</taxon>
        <taxon>Arabideae</taxon>
        <taxon>Arabis</taxon>
    </lineage>
</organism>
<dbReference type="AlphaFoldDB" id="A0A565C0J5"/>
<dbReference type="PANTHER" id="PTHR38926:SF78">
    <property type="entry name" value="F-BOX DOMAIN-CONTAINING PROTEIN"/>
    <property type="match status" value="1"/>
</dbReference>
<dbReference type="EMBL" id="CABITT030000006">
    <property type="protein sequence ID" value="VVB07127.1"/>
    <property type="molecule type" value="Genomic_DNA"/>
</dbReference>
<reference evidence="1" key="1">
    <citation type="submission" date="2019-07" db="EMBL/GenBank/DDBJ databases">
        <authorList>
            <person name="Dittberner H."/>
        </authorList>
    </citation>
    <scope>NUCLEOTIDE SEQUENCE [LARGE SCALE GENOMIC DNA]</scope>
</reference>
<protein>
    <submittedName>
        <fullName evidence="1">Uncharacterized protein</fullName>
    </submittedName>
</protein>
<dbReference type="OrthoDB" id="2095648at2759"/>
<keyword evidence="2" id="KW-1185">Reference proteome</keyword>
<gene>
    <name evidence="1" type="ORF">ANE_LOCUS17571</name>
</gene>
<dbReference type="Proteomes" id="UP000489600">
    <property type="component" value="Unassembled WGS sequence"/>
</dbReference>